<keyword evidence="1" id="KW-0472">Membrane</keyword>
<reference evidence="2 3" key="1">
    <citation type="submission" date="2020-02" db="EMBL/GenBank/DDBJ databases">
        <title>Esox lucius (northern pike) genome, fEsoLuc1, primary haplotype.</title>
        <authorList>
            <person name="Myers G."/>
            <person name="Karagic N."/>
            <person name="Meyer A."/>
            <person name="Pippel M."/>
            <person name="Reichard M."/>
            <person name="Winkler S."/>
            <person name="Tracey A."/>
            <person name="Sims Y."/>
            <person name="Howe K."/>
            <person name="Rhie A."/>
            <person name="Formenti G."/>
            <person name="Durbin R."/>
            <person name="Fedrigo O."/>
            <person name="Jarvis E.D."/>
        </authorList>
    </citation>
    <scope>NUCLEOTIDE SEQUENCE [LARGE SCALE GENOMIC DNA]</scope>
</reference>
<organism evidence="2 3">
    <name type="scientific">Esox lucius</name>
    <name type="common">Northern pike</name>
    <dbReference type="NCBI Taxonomy" id="8010"/>
    <lineage>
        <taxon>Eukaryota</taxon>
        <taxon>Metazoa</taxon>
        <taxon>Chordata</taxon>
        <taxon>Craniata</taxon>
        <taxon>Vertebrata</taxon>
        <taxon>Euteleostomi</taxon>
        <taxon>Actinopterygii</taxon>
        <taxon>Neopterygii</taxon>
        <taxon>Teleostei</taxon>
        <taxon>Protacanthopterygii</taxon>
        <taxon>Esociformes</taxon>
        <taxon>Esocidae</taxon>
        <taxon>Esox</taxon>
    </lineage>
</organism>
<keyword evidence="1" id="KW-1133">Transmembrane helix</keyword>
<accession>A0AAY5L4W0</accession>
<keyword evidence="1" id="KW-0812">Transmembrane</keyword>
<dbReference type="Proteomes" id="UP000265140">
    <property type="component" value="Chromosome 2"/>
</dbReference>
<name>A0AAY5L4W0_ESOLU</name>
<keyword evidence="3" id="KW-1185">Reference proteome</keyword>
<dbReference type="AlphaFoldDB" id="A0AAY5L4W0"/>
<proteinExistence type="predicted"/>
<dbReference type="Ensembl" id="ENSELUT00000102552.1">
    <property type="protein sequence ID" value="ENSELUP00000096348.1"/>
    <property type="gene ID" value="ENSELUG00000043611.1"/>
</dbReference>
<feature type="transmembrane region" description="Helical" evidence="1">
    <location>
        <begin position="35"/>
        <end position="55"/>
    </location>
</feature>
<sequence>LLFLPPGFSPFPHPYPISWLCGLTILPGYPPRFGFVRMTLVSVFLFVCGCACVCVRAQWSRGERKVEEGWKETRRGGSNCEPGRACSGGTCFDLLPWEPWC</sequence>
<evidence type="ECO:0000256" key="1">
    <source>
        <dbReference type="SAM" id="Phobius"/>
    </source>
</evidence>
<reference evidence="2" key="2">
    <citation type="submission" date="2025-08" db="UniProtKB">
        <authorList>
            <consortium name="Ensembl"/>
        </authorList>
    </citation>
    <scope>IDENTIFICATION</scope>
</reference>
<evidence type="ECO:0000313" key="2">
    <source>
        <dbReference type="Ensembl" id="ENSELUP00000096348.1"/>
    </source>
</evidence>
<protein>
    <recommendedName>
        <fullName evidence="4">FXYD domain-containing ion transport regulator</fullName>
    </recommendedName>
</protein>
<evidence type="ECO:0000313" key="3">
    <source>
        <dbReference type="Proteomes" id="UP000265140"/>
    </source>
</evidence>
<reference evidence="2" key="3">
    <citation type="submission" date="2025-09" db="UniProtKB">
        <authorList>
            <consortium name="Ensembl"/>
        </authorList>
    </citation>
    <scope>IDENTIFICATION</scope>
</reference>
<evidence type="ECO:0008006" key="4">
    <source>
        <dbReference type="Google" id="ProtNLM"/>
    </source>
</evidence>